<evidence type="ECO:0000256" key="3">
    <source>
        <dbReference type="ARBA" id="ARBA00022912"/>
    </source>
</evidence>
<feature type="domain" description="PPM-type phosphatase" evidence="7">
    <location>
        <begin position="271"/>
        <end position="932"/>
    </location>
</feature>
<keyword evidence="3" id="KW-0904">Protein phosphatase</keyword>
<dbReference type="PANTHER" id="PTHR13832">
    <property type="entry name" value="PROTEIN PHOSPHATASE 2C"/>
    <property type="match status" value="1"/>
</dbReference>
<evidence type="ECO:0000313" key="9">
    <source>
        <dbReference type="Proteomes" id="UP000636800"/>
    </source>
</evidence>
<name>A0A835S6R1_VANPL</name>
<evidence type="ECO:0000256" key="1">
    <source>
        <dbReference type="ARBA" id="ARBA00013081"/>
    </source>
</evidence>
<dbReference type="OrthoDB" id="202195at2759"/>
<dbReference type="PANTHER" id="PTHR13832:SF688">
    <property type="entry name" value="PROTEIN PHOSPHATASE 2C 32"/>
    <property type="match status" value="1"/>
</dbReference>
<dbReference type="GO" id="GO:0004722">
    <property type="term" value="F:protein serine/threonine phosphatase activity"/>
    <property type="evidence" value="ECO:0007669"/>
    <property type="project" value="UniProtKB-EC"/>
</dbReference>
<accession>A0A835S6R1</accession>
<dbReference type="Pfam" id="PF00481">
    <property type="entry name" value="PP2C"/>
    <property type="match status" value="2"/>
</dbReference>
<organism evidence="8 9">
    <name type="scientific">Vanilla planifolia</name>
    <name type="common">Vanilla</name>
    <dbReference type="NCBI Taxonomy" id="51239"/>
    <lineage>
        <taxon>Eukaryota</taxon>
        <taxon>Viridiplantae</taxon>
        <taxon>Streptophyta</taxon>
        <taxon>Embryophyta</taxon>
        <taxon>Tracheophyta</taxon>
        <taxon>Spermatophyta</taxon>
        <taxon>Magnoliopsida</taxon>
        <taxon>Liliopsida</taxon>
        <taxon>Asparagales</taxon>
        <taxon>Orchidaceae</taxon>
        <taxon>Vanilloideae</taxon>
        <taxon>Vanilleae</taxon>
        <taxon>Vanilla</taxon>
    </lineage>
</organism>
<dbReference type="EC" id="3.1.3.16" evidence="1"/>
<dbReference type="EMBL" id="JADCNL010000001">
    <property type="protein sequence ID" value="KAG0497957.1"/>
    <property type="molecule type" value="Genomic_DNA"/>
</dbReference>
<evidence type="ECO:0000259" key="7">
    <source>
        <dbReference type="PROSITE" id="PS51746"/>
    </source>
</evidence>
<evidence type="ECO:0000313" key="8">
    <source>
        <dbReference type="EMBL" id="KAG0497957.1"/>
    </source>
</evidence>
<evidence type="ECO:0000256" key="6">
    <source>
        <dbReference type="SAM" id="MobiDB-lite"/>
    </source>
</evidence>
<dbReference type="AlphaFoldDB" id="A0A835S6R1"/>
<keyword evidence="2" id="KW-0378">Hydrolase</keyword>
<dbReference type="CDD" id="cd00143">
    <property type="entry name" value="PP2Cc"/>
    <property type="match status" value="1"/>
</dbReference>
<keyword evidence="9" id="KW-1185">Reference proteome</keyword>
<reference evidence="8 9" key="1">
    <citation type="journal article" date="2020" name="Nat. Food">
        <title>A phased Vanilla planifolia genome enables genetic improvement of flavour and production.</title>
        <authorList>
            <person name="Hasing T."/>
            <person name="Tang H."/>
            <person name="Brym M."/>
            <person name="Khazi F."/>
            <person name="Huang T."/>
            <person name="Chambers A.H."/>
        </authorList>
    </citation>
    <scope>NUCLEOTIDE SEQUENCE [LARGE SCALE GENOMIC DNA]</scope>
    <source>
        <tissue evidence="8">Leaf</tissue>
    </source>
</reference>
<dbReference type="PROSITE" id="PS51746">
    <property type="entry name" value="PPM_2"/>
    <property type="match status" value="1"/>
</dbReference>
<comment type="catalytic activity">
    <reaction evidence="5">
        <text>O-phospho-L-threonyl-[protein] + H2O = L-threonyl-[protein] + phosphate</text>
        <dbReference type="Rhea" id="RHEA:47004"/>
        <dbReference type="Rhea" id="RHEA-COMP:11060"/>
        <dbReference type="Rhea" id="RHEA-COMP:11605"/>
        <dbReference type="ChEBI" id="CHEBI:15377"/>
        <dbReference type="ChEBI" id="CHEBI:30013"/>
        <dbReference type="ChEBI" id="CHEBI:43474"/>
        <dbReference type="ChEBI" id="CHEBI:61977"/>
        <dbReference type="EC" id="3.1.3.16"/>
    </reaction>
</comment>
<dbReference type="SUPFAM" id="SSF81606">
    <property type="entry name" value="PP2C-like"/>
    <property type="match status" value="2"/>
</dbReference>
<evidence type="ECO:0000256" key="5">
    <source>
        <dbReference type="ARBA" id="ARBA00048336"/>
    </source>
</evidence>
<dbReference type="Gene3D" id="3.60.40.10">
    <property type="entry name" value="PPM-type phosphatase domain"/>
    <property type="match status" value="2"/>
</dbReference>
<sequence length="941" mass="104947">MGNNTSRIGGCFAPFSTCGDTVNLEFLEPLDEGLGHSFCYVRPVIADSPAITPSNSERYTACSSTVDSETNSGSFRQEVVVEDLSNIHRHNTSLPETTFKTISGASVSANASTARTGGNLDLLLSGEVQQPAASFESTASFAAIPLQPMPRGLGPVDGFMSGPLERVFASGPLERGAGFMSGPLDGIDRSNFSAPLAYGQGNTGIKVLVSRMSRPVRNAFSWTLTKRWHSSGWMKKLLLQPMTQLVWHPKEMKSRQDSSKNFPDVGTSETEYSNMKNLQWAHGKAGEDRVHVVLSEEQGWLFVGIYDGFSGPDAPDFLMSNLYKAIDKELEGLLWDYGDNPQECRPSDARPDCNSHFSCSNVGGEESMLPKVHSVVSQVQFSNTQSCNDYSENRCSNEFSLSLDKKVDECVMNPELSNVLEIGGDVVEDKDRSKHVDNKEISCEIYREQILNVLEKNTHSVCDANIVQGKVSTCALVENSVGHYRRSKCLYELLQMELVEDSKSKDFGLASDVRFGSSGDSFKQLVSCPTDINVGSSCCLEEVSGIQETESASGKKSIDTREQPMPSISDSGHNKTMKRMLVGSKFRKMCKKHKSLRKKLFPWSFDWHRDQHELDDRTINPSVIIRKCMSGPIDHDAVLKAMARALETTEEAYAVMVEKALDRNPELALMGSCVLVMLMKDQDVYVMNLGDSRVVLAQDRMNDRQCSVVLTKEDSRCRNRSRESLVRVELDRISEESPMHNQNSHVCSVNKNWEISLCRLKLRAVQLSTDHSTGIEEEVLRIKAEHADDPQAILNERVKGHLKVTRAFGAEFLKQPRFNDALLEMFRVDYVGSSPYLSCTPSVAHHRLCSNDRFLVLSSDGLYQYFSNDEVVSHVAWFMENMPDGDPAQYLIAELLSRAAKKNGMDFHELLDIPHGDRRKYHDDVSVMVISLEGRIWRSSG</sequence>
<dbReference type="InterPro" id="IPR001932">
    <property type="entry name" value="PPM-type_phosphatase-like_dom"/>
</dbReference>
<comment type="catalytic activity">
    <reaction evidence="4">
        <text>O-phospho-L-seryl-[protein] + H2O = L-seryl-[protein] + phosphate</text>
        <dbReference type="Rhea" id="RHEA:20629"/>
        <dbReference type="Rhea" id="RHEA-COMP:9863"/>
        <dbReference type="Rhea" id="RHEA-COMP:11604"/>
        <dbReference type="ChEBI" id="CHEBI:15377"/>
        <dbReference type="ChEBI" id="CHEBI:29999"/>
        <dbReference type="ChEBI" id="CHEBI:43474"/>
        <dbReference type="ChEBI" id="CHEBI:83421"/>
        <dbReference type="EC" id="3.1.3.16"/>
    </reaction>
</comment>
<proteinExistence type="predicted"/>
<comment type="caution">
    <text evidence="8">The sequence shown here is derived from an EMBL/GenBank/DDBJ whole genome shotgun (WGS) entry which is preliminary data.</text>
</comment>
<feature type="region of interest" description="Disordered" evidence="6">
    <location>
        <begin position="550"/>
        <end position="574"/>
    </location>
</feature>
<dbReference type="InterPro" id="IPR015655">
    <property type="entry name" value="PP2C"/>
</dbReference>
<dbReference type="Proteomes" id="UP000636800">
    <property type="component" value="Chromosome 1"/>
</dbReference>
<evidence type="ECO:0000256" key="4">
    <source>
        <dbReference type="ARBA" id="ARBA00047761"/>
    </source>
</evidence>
<dbReference type="SMART" id="SM00332">
    <property type="entry name" value="PP2Cc"/>
    <property type="match status" value="1"/>
</dbReference>
<evidence type="ECO:0000256" key="2">
    <source>
        <dbReference type="ARBA" id="ARBA00022801"/>
    </source>
</evidence>
<protein>
    <recommendedName>
        <fullName evidence="1">protein-serine/threonine phosphatase</fullName>
        <ecNumber evidence="1">3.1.3.16</ecNumber>
    </recommendedName>
</protein>
<dbReference type="InterPro" id="IPR036457">
    <property type="entry name" value="PPM-type-like_dom_sf"/>
</dbReference>
<gene>
    <name evidence="8" type="ORF">HPP92_002648</name>
</gene>